<dbReference type="Gene3D" id="3.90.850.10">
    <property type="entry name" value="Fumarylacetoacetase-like, C-terminal domain"/>
    <property type="match status" value="1"/>
</dbReference>
<proteinExistence type="inferred from homology"/>
<dbReference type="KEGG" id="atm:ANT_17010"/>
<sequence length="282" mass="31466">MKIAVVEYQSSVQVGIVEESQVFLLPQDISSSIEAIIHKGDRFVENILERKSTYESVSLSQVRLKAPLQNPEKIIGIGLNYKDHCREQNVPVPEYPLVFAKFSSSIIGNGDAICWNTELTRQVDFEVELGVIIGKKARNVSTQEALEYVFGYTIINDVSARDLQFRDRQWVRAKSLDTFCPMGPWIVTADEIPDPQALHLSTELNGVKMQNSSTAEMVFSVAELISFLSQAFTLQPGDIIATGTPDGVGVFRKPPVFLQNGDSLRMEIEKIGVLENTCKIIR</sequence>
<dbReference type="PANTHER" id="PTHR42796:SF4">
    <property type="entry name" value="FUMARYLACETOACETATE HYDROLASE DOMAIN-CONTAINING PROTEIN 2A"/>
    <property type="match status" value="1"/>
</dbReference>
<accession>E8N5L3</accession>
<dbReference type="Proteomes" id="UP000008922">
    <property type="component" value="Chromosome"/>
</dbReference>
<reference evidence="4 5" key="1">
    <citation type="submission" date="2010-12" db="EMBL/GenBank/DDBJ databases">
        <title>Whole genome sequence of Anaerolinea thermophila UNI-1.</title>
        <authorList>
            <person name="Narita-Yamada S."/>
            <person name="Kishi E."/>
            <person name="Watanabe Y."/>
            <person name="Takasaki K."/>
            <person name="Ankai A."/>
            <person name="Oguchi A."/>
            <person name="Fukui S."/>
            <person name="Takahashi M."/>
            <person name="Yashiro I."/>
            <person name="Hosoyama A."/>
            <person name="Sekiguchi Y."/>
            <person name="Hanada S."/>
            <person name="Fujita N."/>
        </authorList>
    </citation>
    <scope>NUCLEOTIDE SEQUENCE [LARGE SCALE GENOMIC DNA]</scope>
    <source>
        <strain evidence="5">DSM 14523 / JCM 11388 / NBRC 100420 / UNI-1</strain>
    </source>
</reference>
<dbReference type="RefSeq" id="WP_013560106.1">
    <property type="nucleotide sequence ID" value="NC_014960.1"/>
</dbReference>
<evidence type="ECO:0000313" key="4">
    <source>
        <dbReference type="EMBL" id="BAJ63727.1"/>
    </source>
</evidence>
<evidence type="ECO:0000259" key="3">
    <source>
        <dbReference type="Pfam" id="PF01557"/>
    </source>
</evidence>
<keyword evidence="4" id="KW-0378">Hydrolase</keyword>
<dbReference type="HOGENOM" id="CLU_028458_3_1_0"/>
<dbReference type="InParanoid" id="E8N5L3"/>
<dbReference type="AlphaFoldDB" id="E8N5L3"/>
<dbReference type="GO" id="GO:0046872">
    <property type="term" value="F:metal ion binding"/>
    <property type="evidence" value="ECO:0007669"/>
    <property type="project" value="UniProtKB-KW"/>
</dbReference>
<feature type="domain" description="Fumarylacetoacetase-like C-terminal" evidence="3">
    <location>
        <begin position="73"/>
        <end position="277"/>
    </location>
</feature>
<dbReference type="Pfam" id="PF01557">
    <property type="entry name" value="FAA_hydrolase"/>
    <property type="match status" value="1"/>
</dbReference>
<dbReference type="InterPro" id="IPR011234">
    <property type="entry name" value="Fumarylacetoacetase-like_C"/>
</dbReference>
<dbReference type="STRING" id="926569.ANT_17010"/>
<dbReference type="GO" id="GO:0019752">
    <property type="term" value="P:carboxylic acid metabolic process"/>
    <property type="evidence" value="ECO:0007669"/>
    <property type="project" value="UniProtKB-ARBA"/>
</dbReference>
<dbReference type="eggNOG" id="COG0179">
    <property type="taxonomic scope" value="Bacteria"/>
</dbReference>
<keyword evidence="5" id="KW-1185">Reference proteome</keyword>
<organism evidence="4 5">
    <name type="scientific">Anaerolinea thermophila (strain DSM 14523 / JCM 11388 / NBRC 100420 / UNI-1)</name>
    <dbReference type="NCBI Taxonomy" id="926569"/>
    <lineage>
        <taxon>Bacteria</taxon>
        <taxon>Bacillati</taxon>
        <taxon>Chloroflexota</taxon>
        <taxon>Anaerolineae</taxon>
        <taxon>Anaerolineales</taxon>
        <taxon>Anaerolineaceae</taxon>
        <taxon>Anaerolinea</taxon>
    </lineage>
</organism>
<dbReference type="EMBL" id="AP012029">
    <property type="protein sequence ID" value="BAJ63727.1"/>
    <property type="molecule type" value="Genomic_DNA"/>
</dbReference>
<dbReference type="FunCoup" id="E8N5L3">
    <property type="interactions" value="320"/>
</dbReference>
<dbReference type="SUPFAM" id="SSF56529">
    <property type="entry name" value="FAH"/>
    <property type="match status" value="1"/>
</dbReference>
<dbReference type="InterPro" id="IPR036663">
    <property type="entry name" value="Fumarylacetoacetase_C_sf"/>
</dbReference>
<evidence type="ECO:0000313" key="5">
    <source>
        <dbReference type="Proteomes" id="UP000008922"/>
    </source>
</evidence>
<evidence type="ECO:0000256" key="1">
    <source>
        <dbReference type="ARBA" id="ARBA00010211"/>
    </source>
</evidence>
<keyword evidence="2" id="KW-0479">Metal-binding</keyword>
<dbReference type="GO" id="GO:0016787">
    <property type="term" value="F:hydrolase activity"/>
    <property type="evidence" value="ECO:0007669"/>
    <property type="project" value="UniProtKB-KW"/>
</dbReference>
<dbReference type="InterPro" id="IPR051121">
    <property type="entry name" value="FAH"/>
</dbReference>
<name>E8N5L3_ANATU</name>
<dbReference type="GO" id="GO:0016853">
    <property type="term" value="F:isomerase activity"/>
    <property type="evidence" value="ECO:0007669"/>
    <property type="project" value="UniProtKB-ARBA"/>
</dbReference>
<gene>
    <name evidence="4" type="ordered locus">ANT_17010</name>
</gene>
<dbReference type="OrthoDB" id="9805307at2"/>
<protein>
    <submittedName>
        <fullName evidence="4">Fumarylacetoacetate hydrolase family protein</fullName>
    </submittedName>
</protein>
<dbReference type="PANTHER" id="PTHR42796">
    <property type="entry name" value="FUMARYLACETOACETATE HYDROLASE DOMAIN-CONTAINING PROTEIN 2A-RELATED"/>
    <property type="match status" value="1"/>
</dbReference>
<evidence type="ECO:0000256" key="2">
    <source>
        <dbReference type="ARBA" id="ARBA00022723"/>
    </source>
</evidence>
<comment type="similarity">
    <text evidence="1">Belongs to the FAH family.</text>
</comment>
<dbReference type="FunFam" id="3.90.850.10:FF:000002">
    <property type="entry name" value="2-hydroxyhepta-2,4-diene-1,7-dioate isomerase"/>
    <property type="match status" value="1"/>
</dbReference>